<dbReference type="Proteomes" id="UP000239485">
    <property type="component" value="Unassembled WGS sequence"/>
</dbReference>
<evidence type="ECO:0000313" key="4">
    <source>
        <dbReference type="Proteomes" id="UP000239485"/>
    </source>
</evidence>
<accession>A0A2S6IEB5</accession>
<feature type="domain" description="Ricin B lectin" evidence="2">
    <location>
        <begin position="50"/>
        <end position="191"/>
    </location>
</feature>
<evidence type="ECO:0000313" key="3">
    <source>
        <dbReference type="EMBL" id="PPK92500.1"/>
    </source>
</evidence>
<evidence type="ECO:0000256" key="1">
    <source>
        <dbReference type="SAM" id="SignalP"/>
    </source>
</evidence>
<dbReference type="CDD" id="cd00161">
    <property type="entry name" value="beta-trefoil_Ricin-like"/>
    <property type="match status" value="1"/>
</dbReference>
<protein>
    <submittedName>
        <fullName evidence="3">Ricin-type beta-trefoil lectin protein</fullName>
    </submittedName>
</protein>
<dbReference type="SMART" id="SM00458">
    <property type="entry name" value="RICIN"/>
    <property type="match status" value="1"/>
</dbReference>
<keyword evidence="3" id="KW-0430">Lectin</keyword>
<dbReference type="SUPFAM" id="SSF50370">
    <property type="entry name" value="Ricin B-like lectins"/>
    <property type="match status" value="1"/>
</dbReference>
<dbReference type="AlphaFoldDB" id="A0A2S6IEB5"/>
<evidence type="ECO:0000259" key="2">
    <source>
        <dbReference type="SMART" id="SM00458"/>
    </source>
</evidence>
<name>A0A2S6IEB5_9ACTN</name>
<sequence length="197" mass="20772">MHFVMPASARPRLFGALAAVVLGATALVVSPATQAAAADSPVCYRGPSESVYYKLTNVATGKVLDVKSKSTAAGARLVQYSYNGGTNQQWRFVCVNGGAYKIVARHSGQVIDVPNATTAEGAFLQQWPANGSTAQAWYVGRVSSLDSGHMTFELQNLGNKKVIDVAADGVSIVQSTSTTASGNKRQQWIFDQVATVS</sequence>
<feature type="chain" id="PRO_5015642091" evidence="1">
    <location>
        <begin position="38"/>
        <end position="197"/>
    </location>
</feature>
<comment type="caution">
    <text evidence="3">The sequence shown here is derived from an EMBL/GenBank/DDBJ whole genome shotgun (WGS) entry which is preliminary data.</text>
</comment>
<feature type="signal peptide" evidence="1">
    <location>
        <begin position="1"/>
        <end position="37"/>
    </location>
</feature>
<proteinExistence type="predicted"/>
<reference evidence="3 4" key="1">
    <citation type="submission" date="2018-02" db="EMBL/GenBank/DDBJ databases">
        <title>Genomic Encyclopedia of Archaeal and Bacterial Type Strains, Phase II (KMG-II): from individual species to whole genera.</title>
        <authorList>
            <person name="Goeker M."/>
        </authorList>
    </citation>
    <scope>NUCLEOTIDE SEQUENCE [LARGE SCALE GENOMIC DNA]</scope>
    <source>
        <strain evidence="3 4">DSM 22857</strain>
    </source>
</reference>
<dbReference type="Gene3D" id="2.80.10.50">
    <property type="match status" value="2"/>
</dbReference>
<organism evidence="3 4">
    <name type="scientific">Kineococcus xinjiangensis</name>
    <dbReference type="NCBI Taxonomy" id="512762"/>
    <lineage>
        <taxon>Bacteria</taxon>
        <taxon>Bacillati</taxon>
        <taxon>Actinomycetota</taxon>
        <taxon>Actinomycetes</taxon>
        <taxon>Kineosporiales</taxon>
        <taxon>Kineosporiaceae</taxon>
        <taxon>Kineococcus</taxon>
    </lineage>
</organism>
<keyword evidence="4" id="KW-1185">Reference proteome</keyword>
<keyword evidence="1" id="KW-0732">Signal</keyword>
<dbReference type="OrthoDB" id="4273937at2"/>
<dbReference type="Pfam" id="PF14200">
    <property type="entry name" value="RicinB_lectin_2"/>
    <property type="match status" value="1"/>
</dbReference>
<gene>
    <name evidence="3" type="ORF">CLV92_114101</name>
</gene>
<dbReference type="RefSeq" id="WP_104434756.1">
    <property type="nucleotide sequence ID" value="NZ_PTJD01000014.1"/>
</dbReference>
<dbReference type="InterPro" id="IPR035992">
    <property type="entry name" value="Ricin_B-like_lectins"/>
</dbReference>
<dbReference type="InterPro" id="IPR000772">
    <property type="entry name" value="Ricin_B_lectin"/>
</dbReference>
<dbReference type="GO" id="GO:0030246">
    <property type="term" value="F:carbohydrate binding"/>
    <property type="evidence" value="ECO:0007669"/>
    <property type="project" value="UniProtKB-KW"/>
</dbReference>
<dbReference type="PROSITE" id="PS50231">
    <property type="entry name" value="RICIN_B_LECTIN"/>
    <property type="match status" value="1"/>
</dbReference>
<dbReference type="EMBL" id="PTJD01000014">
    <property type="protein sequence ID" value="PPK92500.1"/>
    <property type="molecule type" value="Genomic_DNA"/>
</dbReference>